<protein>
    <recommendedName>
        <fullName evidence="5">NADH-quinone oxidoreductase subunit N</fullName>
        <ecNumber evidence="5">7.1.1.-</ecNumber>
    </recommendedName>
    <alternativeName>
        <fullName evidence="5">NADH dehydrogenase I subunit N</fullName>
    </alternativeName>
    <alternativeName>
        <fullName evidence="5">NDH-1 subunit N</fullName>
    </alternativeName>
</protein>
<dbReference type="KEGG" id="coh:EAV92_17475"/>
<feature type="transmembrane region" description="Helical" evidence="5">
    <location>
        <begin position="296"/>
        <end position="317"/>
    </location>
</feature>
<gene>
    <name evidence="5" type="primary">nuoN</name>
    <name evidence="8" type="ORF">EAV92_17475</name>
</gene>
<feature type="transmembrane region" description="Helical" evidence="5">
    <location>
        <begin position="262"/>
        <end position="284"/>
    </location>
</feature>
<dbReference type="EC" id="7.1.1.-" evidence="5"/>
<evidence type="ECO:0000259" key="7">
    <source>
        <dbReference type="Pfam" id="PF00361"/>
    </source>
</evidence>
<feature type="transmembrane region" description="Helical" evidence="5">
    <location>
        <begin position="177"/>
        <end position="200"/>
    </location>
</feature>
<dbReference type="NCBIfam" id="TIGR01770">
    <property type="entry name" value="NDH_I_N"/>
    <property type="match status" value="1"/>
</dbReference>
<evidence type="ECO:0000313" key="9">
    <source>
        <dbReference type="Proteomes" id="UP000269097"/>
    </source>
</evidence>
<keyword evidence="5" id="KW-1003">Cell membrane</keyword>
<evidence type="ECO:0000256" key="5">
    <source>
        <dbReference type="HAMAP-Rule" id="MF_00445"/>
    </source>
</evidence>
<comment type="catalytic activity">
    <reaction evidence="5">
        <text>a quinone + NADH + 5 H(+)(in) = a quinol + NAD(+) + 4 H(+)(out)</text>
        <dbReference type="Rhea" id="RHEA:57888"/>
        <dbReference type="ChEBI" id="CHEBI:15378"/>
        <dbReference type="ChEBI" id="CHEBI:24646"/>
        <dbReference type="ChEBI" id="CHEBI:57540"/>
        <dbReference type="ChEBI" id="CHEBI:57945"/>
        <dbReference type="ChEBI" id="CHEBI:132124"/>
    </reaction>
</comment>
<evidence type="ECO:0000256" key="4">
    <source>
        <dbReference type="ARBA" id="ARBA00023136"/>
    </source>
</evidence>
<dbReference type="InterPro" id="IPR010096">
    <property type="entry name" value="NADH-Q_OxRdtase_suN/2"/>
</dbReference>
<dbReference type="GO" id="GO:0042773">
    <property type="term" value="P:ATP synthesis coupled electron transport"/>
    <property type="evidence" value="ECO:0007669"/>
    <property type="project" value="InterPro"/>
</dbReference>
<reference evidence="8 9" key="1">
    <citation type="submission" date="2018-10" db="EMBL/GenBank/DDBJ databases">
        <title>Genome Sequence of Cohnella sp.</title>
        <authorList>
            <person name="Srinivasan S."/>
            <person name="Kim M.K."/>
        </authorList>
    </citation>
    <scope>NUCLEOTIDE SEQUENCE [LARGE SCALE GENOMIC DNA]</scope>
    <source>
        <strain evidence="8 9">18JY8-7</strain>
    </source>
</reference>
<dbReference type="GO" id="GO:0050136">
    <property type="term" value="F:NADH dehydrogenase (quinone) (non-electrogenic) activity"/>
    <property type="evidence" value="ECO:0007669"/>
    <property type="project" value="UniProtKB-UniRule"/>
</dbReference>
<keyword evidence="2 5" id="KW-0812">Transmembrane</keyword>
<keyword evidence="5" id="KW-0874">Quinone</keyword>
<comment type="subcellular location">
    <subcellularLocation>
        <location evidence="1 5">Cell membrane</location>
        <topology evidence="1 5">Multi-pass membrane protein</topology>
    </subcellularLocation>
    <subcellularLocation>
        <location evidence="6">Membrane</location>
        <topology evidence="6">Multi-pass membrane protein</topology>
    </subcellularLocation>
</comment>
<keyword evidence="5" id="KW-1278">Translocase</keyword>
<name>A0A3G3K0X5_9BACL</name>
<keyword evidence="5" id="KW-0520">NAD</keyword>
<dbReference type="InterPro" id="IPR001750">
    <property type="entry name" value="ND/Mrp_TM"/>
</dbReference>
<keyword evidence="3 5" id="KW-1133">Transmembrane helix</keyword>
<dbReference type="GO" id="GO:0048038">
    <property type="term" value="F:quinone binding"/>
    <property type="evidence" value="ECO:0007669"/>
    <property type="project" value="UniProtKB-KW"/>
</dbReference>
<accession>A0A3G3K0X5</accession>
<keyword evidence="4 5" id="KW-0472">Membrane</keyword>
<evidence type="ECO:0000256" key="2">
    <source>
        <dbReference type="ARBA" id="ARBA00022692"/>
    </source>
</evidence>
<evidence type="ECO:0000313" key="8">
    <source>
        <dbReference type="EMBL" id="AYQ74194.1"/>
    </source>
</evidence>
<dbReference type="HAMAP" id="MF_00445">
    <property type="entry name" value="NDH1_NuoN_1"/>
    <property type="match status" value="1"/>
</dbReference>
<evidence type="ECO:0000256" key="6">
    <source>
        <dbReference type="RuleBase" id="RU000320"/>
    </source>
</evidence>
<comment type="similarity">
    <text evidence="5">Belongs to the complex I subunit 2 family.</text>
</comment>
<dbReference type="GO" id="GO:0008137">
    <property type="term" value="F:NADH dehydrogenase (ubiquinone) activity"/>
    <property type="evidence" value="ECO:0007669"/>
    <property type="project" value="InterPro"/>
</dbReference>
<dbReference type="Proteomes" id="UP000269097">
    <property type="component" value="Chromosome"/>
</dbReference>
<keyword evidence="5" id="KW-0813">Transport</keyword>
<dbReference type="GO" id="GO:0005886">
    <property type="term" value="C:plasma membrane"/>
    <property type="evidence" value="ECO:0007669"/>
    <property type="project" value="UniProtKB-SubCell"/>
</dbReference>
<dbReference type="RefSeq" id="WP_123042275.1">
    <property type="nucleotide sequence ID" value="NZ_CP033433.1"/>
</dbReference>
<dbReference type="PANTHER" id="PTHR22773">
    <property type="entry name" value="NADH DEHYDROGENASE"/>
    <property type="match status" value="1"/>
</dbReference>
<comment type="subunit">
    <text evidence="5">NDH-1 is composed of 14 different subunits. Subunits NuoA, H, J, K, L, M, N constitute the membrane sector of the complex.</text>
</comment>
<feature type="transmembrane region" description="Helical" evidence="5">
    <location>
        <begin position="475"/>
        <end position="492"/>
    </location>
</feature>
<evidence type="ECO:0000256" key="3">
    <source>
        <dbReference type="ARBA" id="ARBA00022989"/>
    </source>
</evidence>
<feature type="transmembrane region" description="Helical" evidence="5">
    <location>
        <begin position="12"/>
        <end position="31"/>
    </location>
</feature>
<sequence>METLQTLTWTDAWYLAPELTLSIFAVVLAILDLFLPRSWNRNLIGWLTILGLAVAAVFVVWLMLDFKNAGAANPEASVHNLLGVSYRVDDYGGLLKLLFLGASAFIVLASLGSTRNSDIPLKGEFYYFVLPAVLGAMVMASSGDLITLFVGLELLSITSYILVGMRKRSGLSAEGAFKYLVTGGTASAFILYGMSFLYGVTGSTNLAAIGNAMPGAIADYRALVYVAFFLMTAGFAAKLALAPFHAWAADVYEGAPTPVTSFLAVVSKAAAFGMLYRIFMNTAYFTKGDPMVQKDLYLALAVLAATAMIVGTAGALRQHNVKRLLALSGVANAGILLTPLTLQLTQLHSSLFSEFAYYLLAYAFMNIGAFAVLTVVSRGSGNESLSGFAGLYYRAPWTAAGMTVLLCSLAGLPVTGGFFGKLFILFGTVQTGAYWLAAILLATTVVSYAVYFSFIRQMYMRSGSDDSVIRVPGPAAVSIWICVAATLVLGFMPKPIIGWIDGLFSIPYDFLAR</sequence>
<feature type="transmembrane region" description="Helical" evidence="5">
    <location>
        <begin position="324"/>
        <end position="343"/>
    </location>
</feature>
<dbReference type="Pfam" id="PF00361">
    <property type="entry name" value="Proton_antipo_M"/>
    <property type="match status" value="1"/>
</dbReference>
<dbReference type="EMBL" id="CP033433">
    <property type="protein sequence ID" value="AYQ74194.1"/>
    <property type="molecule type" value="Genomic_DNA"/>
</dbReference>
<keyword evidence="9" id="KW-1185">Reference proteome</keyword>
<feature type="domain" description="NADH:quinone oxidoreductase/Mrp antiporter transmembrane" evidence="7">
    <location>
        <begin position="142"/>
        <end position="445"/>
    </location>
</feature>
<feature type="transmembrane region" description="Helical" evidence="5">
    <location>
        <begin position="43"/>
        <end position="64"/>
    </location>
</feature>
<feature type="transmembrane region" description="Helical" evidence="5">
    <location>
        <begin position="432"/>
        <end position="454"/>
    </location>
</feature>
<feature type="transmembrane region" description="Helical" evidence="5">
    <location>
        <begin position="91"/>
        <end position="112"/>
    </location>
</feature>
<organism evidence="8 9">
    <name type="scientific">Cohnella candidum</name>
    <dbReference type="NCBI Taxonomy" id="2674991"/>
    <lineage>
        <taxon>Bacteria</taxon>
        <taxon>Bacillati</taxon>
        <taxon>Bacillota</taxon>
        <taxon>Bacilli</taxon>
        <taxon>Bacillales</taxon>
        <taxon>Paenibacillaceae</taxon>
        <taxon>Cohnella</taxon>
    </lineage>
</organism>
<comment type="function">
    <text evidence="5">NDH-1 shuttles electrons from NADH, via FMN and iron-sulfur (Fe-S) centers, to quinones in the respiratory chain. The immediate electron acceptor for the enzyme in this species is believed to be a menaquinone. Couples the redox reaction to proton translocation (for every two electrons transferred, four hydrogen ions are translocated across the cytoplasmic membrane), and thus conserves the redox energy in a proton gradient.</text>
</comment>
<evidence type="ECO:0000256" key="1">
    <source>
        <dbReference type="ARBA" id="ARBA00004651"/>
    </source>
</evidence>
<feature type="transmembrane region" description="Helical" evidence="5">
    <location>
        <begin position="355"/>
        <end position="376"/>
    </location>
</feature>
<dbReference type="AlphaFoldDB" id="A0A3G3K0X5"/>
<feature type="transmembrane region" description="Helical" evidence="5">
    <location>
        <begin position="397"/>
        <end position="420"/>
    </location>
</feature>
<proteinExistence type="inferred from homology"/>
<feature type="transmembrane region" description="Helical" evidence="5">
    <location>
        <begin position="220"/>
        <end position="241"/>
    </location>
</feature>
<feature type="transmembrane region" description="Helical" evidence="5">
    <location>
        <begin position="124"/>
        <end position="140"/>
    </location>
</feature>